<comment type="caution">
    <text evidence="2">The sequence shown here is derived from an EMBL/GenBank/DDBJ whole genome shotgun (WGS) entry which is preliminary data.</text>
</comment>
<sequence length="161" mass="18208">MSLTEEESNFFRFYFLNLKIATKAVRVYFDYVHPPAGLASELTKSSVTLKGLRFMTKLQLNILYPSPGQTVTSAEFDTTLIVCLLRNLPPRESAPVSGWDNLPHPNDNSTGADLARVKWYRNQSVHSKDGILSSTDFNQWWGDLEGVSIYTKMTPLQGRTM</sequence>
<gene>
    <name evidence="2" type="ORF">MEDL_4219</name>
</gene>
<feature type="domain" description="DZIP3-like HEPN" evidence="1">
    <location>
        <begin position="37"/>
        <end position="145"/>
    </location>
</feature>
<name>A0A8S3Q3W8_MYTED</name>
<dbReference type="OrthoDB" id="6367890at2759"/>
<evidence type="ECO:0000259" key="1">
    <source>
        <dbReference type="Pfam" id="PF18738"/>
    </source>
</evidence>
<protein>
    <recommendedName>
        <fullName evidence="1">DZIP3-like HEPN domain-containing protein</fullName>
    </recommendedName>
</protein>
<dbReference type="AlphaFoldDB" id="A0A8S3Q3W8"/>
<reference evidence="2" key="1">
    <citation type="submission" date="2021-03" db="EMBL/GenBank/DDBJ databases">
        <authorList>
            <person name="Bekaert M."/>
        </authorList>
    </citation>
    <scope>NUCLEOTIDE SEQUENCE</scope>
</reference>
<dbReference type="Proteomes" id="UP000683360">
    <property type="component" value="Unassembled WGS sequence"/>
</dbReference>
<proteinExistence type="predicted"/>
<accession>A0A8S3Q3W8</accession>
<dbReference type="InterPro" id="IPR041249">
    <property type="entry name" value="HEPN_DZIP3"/>
</dbReference>
<evidence type="ECO:0000313" key="3">
    <source>
        <dbReference type="Proteomes" id="UP000683360"/>
    </source>
</evidence>
<keyword evidence="3" id="KW-1185">Reference proteome</keyword>
<organism evidence="2 3">
    <name type="scientific">Mytilus edulis</name>
    <name type="common">Blue mussel</name>
    <dbReference type="NCBI Taxonomy" id="6550"/>
    <lineage>
        <taxon>Eukaryota</taxon>
        <taxon>Metazoa</taxon>
        <taxon>Spiralia</taxon>
        <taxon>Lophotrochozoa</taxon>
        <taxon>Mollusca</taxon>
        <taxon>Bivalvia</taxon>
        <taxon>Autobranchia</taxon>
        <taxon>Pteriomorphia</taxon>
        <taxon>Mytilida</taxon>
        <taxon>Mytiloidea</taxon>
        <taxon>Mytilidae</taxon>
        <taxon>Mytilinae</taxon>
        <taxon>Mytilus</taxon>
    </lineage>
</organism>
<dbReference type="EMBL" id="CAJPWZ010000276">
    <property type="protein sequence ID" value="CAG2188847.1"/>
    <property type="molecule type" value="Genomic_DNA"/>
</dbReference>
<evidence type="ECO:0000313" key="2">
    <source>
        <dbReference type="EMBL" id="CAG2188847.1"/>
    </source>
</evidence>
<dbReference type="Pfam" id="PF18738">
    <property type="entry name" value="HEPN_DZIP3"/>
    <property type="match status" value="1"/>
</dbReference>